<feature type="transmembrane region" description="Helical" evidence="1">
    <location>
        <begin position="14"/>
        <end position="33"/>
    </location>
</feature>
<protein>
    <submittedName>
        <fullName evidence="2">Uncharacterized protein</fullName>
    </submittedName>
</protein>
<evidence type="ECO:0000313" key="3">
    <source>
        <dbReference type="Proteomes" id="UP001056035"/>
    </source>
</evidence>
<name>A0ABY5DPR5_9ACTN</name>
<gene>
    <name evidence="2" type="ORF">NBH00_22145</name>
</gene>
<proteinExistence type="predicted"/>
<keyword evidence="3" id="KW-1185">Reference proteome</keyword>
<keyword evidence="1" id="KW-1133">Transmembrane helix</keyword>
<evidence type="ECO:0000256" key="1">
    <source>
        <dbReference type="SAM" id="Phobius"/>
    </source>
</evidence>
<reference evidence="2 3" key="1">
    <citation type="submission" date="2022-06" db="EMBL/GenBank/DDBJ databases">
        <title>Paraconexibacter antarcticus.</title>
        <authorList>
            <person name="Kim C.S."/>
        </authorList>
    </citation>
    <scope>NUCLEOTIDE SEQUENCE [LARGE SCALE GENOMIC DNA]</scope>
    <source>
        <strain evidence="2 3">02-257</strain>
    </source>
</reference>
<dbReference type="RefSeq" id="WP_254570739.1">
    <property type="nucleotide sequence ID" value="NZ_CP098502.1"/>
</dbReference>
<accession>A0ABY5DPR5</accession>
<feature type="transmembrane region" description="Helical" evidence="1">
    <location>
        <begin position="98"/>
        <end position="119"/>
    </location>
</feature>
<keyword evidence="1" id="KW-0472">Membrane</keyword>
<feature type="transmembrane region" description="Helical" evidence="1">
    <location>
        <begin position="60"/>
        <end position="86"/>
    </location>
</feature>
<dbReference type="EMBL" id="CP098502">
    <property type="protein sequence ID" value="UTI64025.1"/>
    <property type="molecule type" value="Genomic_DNA"/>
</dbReference>
<organism evidence="2 3">
    <name type="scientific">Paraconexibacter antarcticus</name>
    <dbReference type="NCBI Taxonomy" id="2949664"/>
    <lineage>
        <taxon>Bacteria</taxon>
        <taxon>Bacillati</taxon>
        <taxon>Actinomycetota</taxon>
        <taxon>Thermoleophilia</taxon>
        <taxon>Solirubrobacterales</taxon>
        <taxon>Paraconexibacteraceae</taxon>
        <taxon>Paraconexibacter</taxon>
    </lineage>
</organism>
<keyword evidence="1" id="KW-0812">Transmembrane</keyword>
<sequence>MARVLVPATETVDATWFILPVLVLVVLLVAVNARRAGRDGGPAATGAEVARSAPHAVASIVGTLLVVAGGVATAAATALLPFILVIDALGGHALGSDLLVPVTGAAVLTLGAALLGRSLRELWPRRRR</sequence>
<dbReference type="Proteomes" id="UP001056035">
    <property type="component" value="Chromosome"/>
</dbReference>
<evidence type="ECO:0000313" key="2">
    <source>
        <dbReference type="EMBL" id="UTI64025.1"/>
    </source>
</evidence>